<dbReference type="InterPro" id="IPR041633">
    <property type="entry name" value="Polbeta"/>
</dbReference>
<evidence type="ECO:0000256" key="1">
    <source>
        <dbReference type="SAM" id="MobiDB-lite"/>
    </source>
</evidence>
<dbReference type="SUPFAM" id="SSF46785">
    <property type="entry name" value="Winged helix' DNA-binding domain"/>
    <property type="match status" value="1"/>
</dbReference>
<dbReference type="CDD" id="cd05403">
    <property type="entry name" value="NT_KNTase_like"/>
    <property type="match status" value="1"/>
</dbReference>
<feature type="domain" description="Polymerase beta nucleotidyltransferase" evidence="2">
    <location>
        <begin position="105"/>
        <end position="160"/>
    </location>
</feature>
<accession>A0A9D7QGZ0</accession>
<evidence type="ECO:0000259" key="2">
    <source>
        <dbReference type="Pfam" id="PF18765"/>
    </source>
</evidence>
<dbReference type="Proteomes" id="UP000808146">
    <property type="component" value="Unassembled WGS sequence"/>
</dbReference>
<gene>
    <name evidence="3" type="ORF">IPN75_04555</name>
</gene>
<sequence>MGNAQPVSISDVLFSGGQRRVLGLLFGQPDRSFYANEIAKLANTGRGALQRELERLTSSGLVILTPIGRQNHYQANRSSPIFNELRGIVLKTFGLADVLRDALAASAQAVRCAFIYGSVAKGTDTASSDIDVMIVADGLTYSDIFEILAKAEEVLGRKVNPTLYTPEDFAEKVRGDNHFVTRVLDQPKIMLIGNDPDIASGSPAESGEDRQAQGRAA</sequence>
<dbReference type="CDD" id="cd00090">
    <property type="entry name" value="HTH_ARSR"/>
    <property type="match status" value="1"/>
</dbReference>
<name>A0A9D7QGZ0_9RHOO</name>
<dbReference type="EMBL" id="JADKBR010000003">
    <property type="protein sequence ID" value="MBK8889701.1"/>
    <property type="molecule type" value="Genomic_DNA"/>
</dbReference>
<dbReference type="AlphaFoldDB" id="A0A9D7QGZ0"/>
<evidence type="ECO:0000313" key="3">
    <source>
        <dbReference type="EMBL" id="MBK8889701.1"/>
    </source>
</evidence>
<dbReference type="InterPro" id="IPR043519">
    <property type="entry name" value="NT_sf"/>
</dbReference>
<dbReference type="Gene3D" id="3.30.460.10">
    <property type="entry name" value="Beta Polymerase, domain 2"/>
    <property type="match status" value="1"/>
</dbReference>
<dbReference type="InterPro" id="IPR011991">
    <property type="entry name" value="ArsR-like_HTH"/>
</dbReference>
<dbReference type="Pfam" id="PF18765">
    <property type="entry name" value="Polbeta"/>
    <property type="match status" value="1"/>
</dbReference>
<feature type="region of interest" description="Disordered" evidence="1">
    <location>
        <begin position="195"/>
        <end position="217"/>
    </location>
</feature>
<dbReference type="GO" id="GO:0006355">
    <property type="term" value="P:regulation of DNA-templated transcription"/>
    <property type="evidence" value="ECO:0007669"/>
    <property type="project" value="UniProtKB-ARBA"/>
</dbReference>
<dbReference type="InterPro" id="IPR036390">
    <property type="entry name" value="WH_DNA-bd_sf"/>
</dbReference>
<evidence type="ECO:0000313" key="4">
    <source>
        <dbReference type="Proteomes" id="UP000808146"/>
    </source>
</evidence>
<protein>
    <submittedName>
        <fullName evidence="3">Nucleotidyltransferase domain-containing protein</fullName>
    </submittedName>
</protein>
<feature type="compositionally biased region" description="Basic and acidic residues" evidence="1">
    <location>
        <begin position="207"/>
        <end position="217"/>
    </location>
</feature>
<comment type="caution">
    <text evidence="3">The sequence shown here is derived from an EMBL/GenBank/DDBJ whole genome shotgun (WGS) entry which is preliminary data.</text>
</comment>
<organism evidence="3 4">
    <name type="scientific">Candidatus Dechloromonas phosphorivorans</name>
    <dbReference type="NCBI Taxonomy" id="2899244"/>
    <lineage>
        <taxon>Bacteria</taxon>
        <taxon>Pseudomonadati</taxon>
        <taxon>Pseudomonadota</taxon>
        <taxon>Betaproteobacteria</taxon>
        <taxon>Rhodocyclales</taxon>
        <taxon>Azonexaceae</taxon>
        <taxon>Dechloromonas</taxon>
    </lineage>
</organism>
<reference evidence="3" key="1">
    <citation type="submission" date="2020-10" db="EMBL/GenBank/DDBJ databases">
        <title>Connecting structure to function with the recovery of over 1000 high-quality activated sludge metagenome-assembled genomes encoding full-length rRNA genes using long-read sequencing.</title>
        <authorList>
            <person name="Singleton C.M."/>
            <person name="Petriglieri F."/>
            <person name="Kristensen J.M."/>
            <person name="Kirkegaard R.H."/>
            <person name="Michaelsen T.Y."/>
            <person name="Andersen M.H."/>
            <person name="Karst S.M."/>
            <person name="Dueholm M.S."/>
            <person name="Nielsen P.H."/>
            <person name="Albertsen M."/>
        </authorList>
    </citation>
    <scope>NUCLEOTIDE SEQUENCE</scope>
    <source>
        <strain evidence="3">OdNE_18-Q3-R46-58_BAT3C.305</strain>
    </source>
</reference>
<proteinExistence type="predicted"/>
<dbReference type="SUPFAM" id="SSF81301">
    <property type="entry name" value="Nucleotidyltransferase"/>
    <property type="match status" value="1"/>
</dbReference>